<comment type="caution">
    <text evidence="3">The sequence shown here is derived from an EMBL/GenBank/DDBJ whole genome shotgun (WGS) entry which is preliminary data.</text>
</comment>
<protein>
    <submittedName>
        <fullName evidence="3">Uncharacterized protein</fullName>
    </submittedName>
</protein>
<proteinExistence type="predicted"/>
<evidence type="ECO:0000313" key="3">
    <source>
        <dbReference type="EMBL" id="KAK7998947.1"/>
    </source>
</evidence>
<sequence length="299" mass="29954">MKYATAAVAVLPLAWAATIDTRGQDSKYNVSELEAACDSNDKCSYNFKIATGDDGESTDCSMKSLMKMGAAPETKCGPYSVSAMKPHDGGLIFNIDQAGKGLSGTFTAYPKDLKTVKSDDGERMSYKGGAAFDVAAKAVNIKADDEKDGDDDKEGSTTAAPKVSSIASHAAMDPPQATSSAKPSMIFSVGDGSGPVAGTTKVESADPTAVPTGSLKLAPSAAPSAASGGSTMVTATATDSSSSSKSTSASDDSSSSSSSSSSSDKSDSSSSSDDESSGAARQSAFAAVMAAVGLMAFAF</sequence>
<dbReference type="Proteomes" id="UP001396898">
    <property type="component" value="Unassembled WGS sequence"/>
</dbReference>
<evidence type="ECO:0000313" key="4">
    <source>
        <dbReference type="Proteomes" id="UP001396898"/>
    </source>
</evidence>
<feature type="region of interest" description="Disordered" evidence="1">
    <location>
        <begin position="143"/>
        <end position="282"/>
    </location>
</feature>
<reference evidence="3 4" key="1">
    <citation type="submission" date="2023-01" db="EMBL/GenBank/DDBJ databases">
        <title>Analysis of 21 Apiospora genomes using comparative genomics revels a genus with tremendous synthesis potential of carbohydrate active enzymes and secondary metabolites.</title>
        <authorList>
            <person name="Sorensen T."/>
        </authorList>
    </citation>
    <scope>NUCLEOTIDE SEQUENCE [LARGE SCALE GENOMIC DNA]</scope>
    <source>
        <strain evidence="3 4">CBS 20057</strain>
    </source>
</reference>
<keyword evidence="4" id="KW-1185">Reference proteome</keyword>
<accession>A0ABR1R4U0</accession>
<organism evidence="3 4">
    <name type="scientific">Apiospora marii</name>
    <dbReference type="NCBI Taxonomy" id="335849"/>
    <lineage>
        <taxon>Eukaryota</taxon>
        <taxon>Fungi</taxon>
        <taxon>Dikarya</taxon>
        <taxon>Ascomycota</taxon>
        <taxon>Pezizomycotina</taxon>
        <taxon>Sordariomycetes</taxon>
        <taxon>Xylariomycetidae</taxon>
        <taxon>Amphisphaeriales</taxon>
        <taxon>Apiosporaceae</taxon>
        <taxon>Apiospora</taxon>
    </lineage>
</organism>
<name>A0ABR1R4U0_9PEZI</name>
<keyword evidence="2" id="KW-0732">Signal</keyword>
<evidence type="ECO:0000256" key="1">
    <source>
        <dbReference type="SAM" id="MobiDB-lite"/>
    </source>
</evidence>
<feature type="chain" id="PRO_5045122384" evidence="2">
    <location>
        <begin position="17"/>
        <end position="299"/>
    </location>
</feature>
<evidence type="ECO:0000256" key="2">
    <source>
        <dbReference type="SAM" id="SignalP"/>
    </source>
</evidence>
<feature type="signal peptide" evidence="2">
    <location>
        <begin position="1"/>
        <end position="16"/>
    </location>
</feature>
<feature type="compositionally biased region" description="Low complexity" evidence="1">
    <location>
        <begin position="218"/>
        <end position="230"/>
    </location>
</feature>
<feature type="compositionally biased region" description="Low complexity" evidence="1">
    <location>
        <begin position="239"/>
        <end position="271"/>
    </location>
</feature>
<gene>
    <name evidence="3" type="ORF">PG991_014622</name>
</gene>
<dbReference type="EMBL" id="JAQQWI010000019">
    <property type="protein sequence ID" value="KAK7998947.1"/>
    <property type="molecule type" value="Genomic_DNA"/>
</dbReference>